<feature type="chain" id="PRO_5015451381" description="Rv2525c-like glycoside hydrolase-like domain-containing protein" evidence="1">
    <location>
        <begin position="18"/>
        <end position="426"/>
    </location>
</feature>
<gene>
    <name evidence="3" type="ORF">DDE18_02640</name>
</gene>
<dbReference type="Gene3D" id="3.20.20.80">
    <property type="entry name" value="Glycosidases"/>
    <property type="match status" value="1"/>
</dbReference>
<organism evidence="3 4">
    <name type="scientific">Nocardioides gansuensis</name>
    <dbReference type="NCBI Taxonomy" id="2138300"/>
    <lineage>
        <taxon>Bacteria</taxon>
        <taxon>Bacillati</taxon>
        <taxon>Actinomycetota</taxon>
        <taxon>Actinomycetes</taxon>
        <taxon>Propionibacteriales</taxon>
        <taxon>Nocardioidaceae</taxon>
        <taxon>Nocardioides</taxon>
    </lineage>
</organism>
<name>A0A2T8FGN3_9ACTN</name>
<dbReference type="InterPro" id="IPR017853">
    <property type="entry name" value="GH"/>
</dbReference>
<accession>A0A2T8FGN3</accession>
<keyword evidence="1" id="KW-0732">Signal</keyword>
<evidence type="ECO:0000313" key="4">
    <source>
        <dbReference type="Proteomes" id="UP000246018"/>
    </source>
</evidence>
<feature type="domain" description="Rv2525c-like glycoside hydrolase-like" evidence="2">
    <location>
        <begin position="51"/>
        <end position="258"/>
    </location>
</feature>
<protein>
    <recommendedName>
        <fullName evidence="2">Rv2525c-like glycoside hydrolase-like domain-containing protein</fullName>
    </recommendedName>
</protein>
<evidence type="ECO:0000259" key="2">
    <source>
        <dbReference type="Pfam" id="PF08924"/>
    </source>
</evidence>
<dbReference type="SUPFAM" id="SSF51445">
    <property type="entry name" value="(Trans)glycosidases"/>
    <property type="match status" value="1"/>
</dbReference>
<evidence type="ECO:0000313" key="3">
    <source>
        <dbReference type="EMBL" id="PVG84872.1"/>
    </source>
</evidence>
<dbReference type="AlphaFoldDB" id="A0A2T8FGN3"/>
<dbReference type="Proteomes" id="UP000246018">
    <property type="component" value="Unassembled WGS sequence"/>
</dbReference>
<dbReference type="OrthoDB" id="5171321at2"/>
<feature type="signal peptide" evidence="1">
    <location>
        <begin position="1"/>
        <end position="17"/>
    </location>
</feature>
<comment type="caution">
    <text evidence="3">The sequence shown here is derived from an EMBL/GenBank/DDBJ whole genome shotgun (WGS) entry which is preliminary data.</text>
</comment>
<dbReference type="Pfam" id="PF08924">
    <property type="entry name" value="Rv2525c_GlyHyd-like"/>
    <property type="match status" value="1"/>
</dbReference>
<dbReference type="InterPro" id="IPR015020">
    <property type="entry name" value="Rv2525c-like_Glyco_Hydro-like"/>
</dbReference>
<evidence type="ECO:0000256" key="1">
    <source>
        <dbReference type="SAM" id="SignalP"/>
    </source>
</evidence>
<proteinExistence type="predicted"/>
<dbReference type="EMBL" id="QDGZ01000001">
    <property type="protein sequence ID" value="PVG84872.1"/>
    <property type="molecule type" value="Genomic_DNA"/>
</dbReference>
<reference evidence="3 4" key="1">
    <citation type="submission" date="2018-04" db="EMBL/GenBank/DDBJ databases">
        <title>Genome of Nocardioides gansuensis WSJ-1.</title>
        <authorList>
            <person name="Wu S."/>
            <person name="Wang G."/>
        </authorList>
    </citation>
    <scope>NUCLEOTIDE SEQUENCE [LARGE SCALE GENOMIC DNA]</scope>
    <source>
        <strain evidence="3 4">WSJ-1</strain>
    </source>
</reference>
<keyword evidence="4" id="KW-1185">Reference proteome</keyword>
<sequence>MAATVLATAAAAPPALAEPATTVRYPLGASSTQFRGYAFDTCTAPSLAAMQAWRESPYRAVGIYMGGVNRSCLQPNLSASWVREVTLMRWRLVPIYKGRQAPCTTLDPTDLLIRPSRAAEQGAAAASDAVAKARALGLRPGSAVYYNVEPYDVTRPRCRDAVLSFLSAWTRQLHRSGYLSGVYVNLHHGAEHLVQTYGSTSYARPDAVWIARWDGDPGLFGWSGVPDSSWARGQRGKQYRGDHDETHGGVTLNIDSNRFNAPVATVSYPYRVTSASPLNGRSGPSASRPVTRTFAPGSTVQVVCQTPGSKVDRTVVWDKLVDGTYVTDHYVSTPSETGYSAPLPRCSYPYQVRAAEGVNRRTGPGTGHPVVGRLPTGALARVYCQTRGSLVGNTRVWDRLLDGSYVTDRHVATPSATSYSRPIPRC</sequence>